<reference evidence="3 4" key="1">
    <citation type="submission" date="2016-10" db="EMBL/GenBank/DDBJ databases">
        <authorList>
            <person name="de Groot N.N."/>
        </authorList>
    </citation>
    <scope>NUCLEOTIDE SEQUENCE [LARGE SCALE GENOMIC DNA]</scope>
    <source>
        <strain evidence="3 4">DSM 9179</strain>
    </source>
</reference>
<sequence>MKLIKRKVRLEMKRVIAVILLVVMIVSNVNITAIKANSSGTENKETTFKGTDFEVDFKITSQWAGAFNADVTVKNTSDKVIDNWAIGFKLDNEITNIWNGQVYSNENGIYVIKNAGYNQDIGVGQSVSFGFTAKSEAVSEVMIPNSYYMVTKEAVVDNADYTVTYNVTNDWGTGYNGEIIITNNSQNTIEDWNLQFDFLNNIDRFWTANIVDVQDRHCTIKNAGYNSNIKSGESVRLGFGGSPGNAEAAIENVIITEVITDANELQGDFDKDNLTNQIELSIGTNPYDSDTDKDGIDDNLEQYYSLDPLKKDTDNDGVFDGDEDLDGDKLTILEEFGFGTSNLKYDTDEDNLSDYDEIYVYFTNPLVADTDGDGIDDGSEIKLGLDPLNIDTNGDDILDGQEKIQQQLSHDVASEDKKQIINVTISMACTGDINKTTSVENTFGEDTLSSGVVGLVGVPIEINSQSNFDEATITFHYNDTLLGDVNENDLRVMWYDVENNQYVIMDEESVLNTEENTVSYRTTHFSTYLVVDSKEWYKVWSQALSYNRKPSSETLEYFDIGYVIDRSGSMQGSSISTAKEAIGNFIDAMLSNDRGTIVGFNSIATVYTQFTWDKINLKNNLSSIYADGGTNVESGLVAALNEFEKTDPNVVLGVENSKIIILLCDGDVYYTAATLQRAKEMGIKIYTVLIGSTYGQSALEYIANVTGGKFYFAASSDEIRKAIFGVQGDTVGNVDTTDTDGDGLYDVYETGGMIISNGTYIKTNPLKYDTDGDGISDSEEMGVKKNPEDDPLNNIVTKILKLTGHGYPQPIIAQYLVMKSNPTKQDSDDDGLYDGRARYVSGKKVVPKDPEPLRINGPAGIWQEQYNQAYNKNVASDYGDWYDIDWLDWKLGKWPSASTGGGSYVLQFRYDNMKQSLHSNADNWQKIGGYNDVYDEIFRVGTSDNMKQQKFQFTSGGKDYMIWAWRGDYLNLGSGAEIGIYTDPYTIPIINFKQWNVVDFTLPMTLSLYNYYGKADIDNVFSWAPNEEQWWITGFNPEFDEPKALDMVMVGTIDFTGREEMFEELKKKVTNKSELKKYMIFDEDGHTVWINWSSKI</sequence>
<dbReference type="SMART" id="SM00327">
    <property type="entry name" value="VWA"/>
    <property type="match status" value="1"/>
</dbReference>
<dbReference type="SMART" id="SM00637">
    <property type="entry name" value="CBD_II"/>
    <property type="match status" value="2"/>
</dbReference>
<dbReference type="PANTHER" id="PTHR37467:SF1">
    <property type="entry name" value="EXPORTED CALCIUM-BINDING GLYCOPROTEIN"/>
    <property type="match status" value="1"/>
</dbReference>
<dbReference type="RefSeq" id="WP_092454876.1">
    <property type="nucleotide sequence ID" value="NZ_FOJI01000010.1"/>
</dbReference>
<dbReference type="Gene3D" id="2.60.40.290">
    <property type="match status" value="2"/>
</dbReference>
<proteinExistence type="predicted"/>
<dbReference type="InterPro" id="IPR036465">
    <property type="entry name" value="vWFA_dom_sf"/>
</dbReference>
<dbReference type="InterPro" id="IPR008965">
    <property type="entry name" value="CBM2/CBM3_carb-bd_dom_sf"/>
</dbReference>
<dbReference type="SUPFAM" id="SSF53300">
    <property type="entry name" value="vWA-like"/>
    <property type="match status" value="1"/>
</dbReference>
<dbReference type="InterPro" id="IPR029322">
    <property type="entry name" value="DUF4474"/>
</dbReference>
<dbReference type="AlphaFoldDB" id="A0A1I0R0C9"/>
<dbReference type="Pfam" id="PF14751">
    <property type="entry name" value="DUF4474"/>
    <property type="match status" value="1"/>
</dbReference>
<dbReference type="Proteomes" id="UP000199701">
    <property type="component" value="Unassembled WGS sequence"/>
</dbReference>
<name>A0A1I0R0C9_9FIRM</name>
<dbReference type="InterPro" id="IPR012291">
    <property type="entry name" value="CBM2_carb-bd_dom_sf"/>
</dbReference>
<keyword evidence="4" id="KW-1185">Reference proteome</keyword>
<evidence type="ECO:0000313" key="4">
    <source>
        <dbReference type="Proteomes" id="UP000199701"/>
    </source>
</evidence>
<evidence type="ECO:0000259" key="2">
    <source>
        <dbReference type="PROSITE" id="PS51173"/>
    </source>
</evidence>
<dbReference type="Pfam" id="PF00553">
    <property type="entry name" value="CBM_2"/>
    <property type="match status" value="2"/>
</dbReference>
<feature type="domain" description="VWFA" evidence="1">
    <location>
        <begin position="559"/>
        <end position="726"/>
    </location>
</feature>
<dbReference type="GO" id="GO:0004553">
    <property type="term" value="F:hydrolase activity, hydrolyzing O-glycosyl compounds"/>
    <property type="evidence" value="ECO:0007669"/>
    <property type="project" value="InterPro"/>
</dbReference>
<dbReference type="InterPro" id="IPR053180">
    <property type="entry name" value="Ca-binding_acidic-repeat"/>
</dbReference>
<accession>A0A1I0R0C9</accession>
<evidence type="ECO:0000259" key="1">
    <source>
        <dbReference type="PROSITE" id="PS50234"/>
    </source>
</evidence>
<dbReference type="InterPro" id="IPR001919">
    <property type="entry name" value="CBD2"/>
</dbReference>
<dbReference type="CDD" id="cd00198">
    <property type="entry name" value="vWFA"/>
    <property type="match status" value="1"/>
</dbReference>
<dbReference type="GO" id="GO:0030247">
    <property type="term" value="F:polysaccharide binding"/>
    <property type="evidence" value="ECO:0007669"/>
    <property type="project" value="UniProtKB-UniRule"/>
</dbReference>
<dbReference type="InterPro" id="IPR002035">
    <property type="entry name" value="VWF_A"/>
</dbReference>
<feature type="domain" description="CBM2" evidence="2">
    <location>
        <begin position="154"/>
        <end position="263"/>
    </location>
</feature>
<dbReference type="EMBL" id="FOJI01000010">
    <property type="protein sequence ID" value="SEW33497.1"/>
    <property type="molecule type" value="Genomic_DNA"/>
</dbReference>
<organism evidence="3 4">
    <name type="scientific">[Clostridium] fimetarium</name>
    <dbReference type="NCBI Taxonomy" id="99656"/>
    <lineage>
        <taxon>Bacteria</taxon>
        <taxon>Bacillati</taxon>
        <taxon>Bacillota</taxon>
        <taxon>Clostridia</taxon>
        <taxon>Lachnospirales</taxon>
        <taxon>Lachnospiraceae</taxon>
    </lineage>
</organism>
<dbReference type="SUPFAM" id="SSF49384">
    <property type="entry name" value="Carbohydrate-binding domain"/>
    <property type="match status" value="2"/>
</dbReference>
<protein>
    <recommendedName>
        <fullName evidence="5">Cellulose binding domain-containing protein</fullName>
    </recommendedName>
</protein>
<evidence type="ECO:0008006" key="5">
    <source>
        <dbReference type="Google" id="ProtNLM"/>
    </source>
</evidence>
<feature type="domain" description="CBM2" evidence="2">
    <location>
        <begin position="46"/>
        <end position="157"/>
    </location>
</feature>
<evidence type="ECO:0000313" key="3">
    <source>
        <dbReference type="EMBL" id="SEW33497.1"/>
    </source>
</evidence>
<dbReference type="PROSITE" id="PS51173">
    <property type="entry name" value="CBM2"/>
    <property type="match status" value="2"/>
</dbReference>
<dbReference type="OrthoDB" id="6372180at2"/>
<dbReference type="STRING" id="99656.SAMN05421659_110121"/>
<dbReference type="PROSITE" id="PS50234">
    <property type="entry name" value="VWFA"/>
    <property type="match status" value="1"/>
</dbReference>
<dbReference type="PANTHER" id="PTHR37467">
    <property type="entry name" value="EXPORTED CALCIUM-BINDING GLYCOPROTEIN-RELATED"/>
    <property type="match status" value="1"/>
</dbReference>
<dbReference type="Pfam" id="PF00092">
    <property type="entry name" value="VWA"/>
    <property type="match status" value="1"/>
</dbReference>
<dbReference type="GO" id="GO:0005975">
    <property type="term" value="P:carbohydrate metabolic process"/>
    <property type="evidence" value="ECO:0007669"/>
    <property type="project" value="InterPro"/>
</dbReference>
<gene>
    <name evidence="3" type="ORF">SAMN05421659_110121</name>
</gene>
<dbReference type="Gene3D" id="3.40.50.410">
    <property type="entry name" value="von Willebrand factor, type A domain"/>
    <property type="match status" value="1"/>
</dbReference>